<reference evidence="3 4" key="1">
    <citation type="submission" date="2020-07" db="EMBL/GenBank/DDBJ databases">
        <title>Sequencing the genomes of 1000 actinobacteria strains.</title>
        <authorList>
            <person name="Klenk H.-P."/>
        </authorList>
    </citation>
    <scope>NUCLEOTIDE SEQUENCE [LARGE SCALE GENOMIC DNA]</scope>
    <source>
        <strain evidence="3 4">DSM 102047</strain>
    </source>
</reference>
<dbReference type="Pfam" id="PF01337">
    <property type="entry name" value="Barstar"/>
    <property type="match status" value="1"/>
</dbReference>
<evidence type="ECO:0000313" key="3">
    <source>
        <dbReference type="EMBL" id="NYE96279.1"/>
    </source>
</evidence>
<dbReference type="InterPro" id="IPR000468">
    <property type="entry name" value="Barstar"/>
</dbReference>
<organism evidence="3 4">
    <name type="scientific">Psychromicrobium silvestre</name>
    <dbReference type="NCBI Taxonomy" id="1645614"/>
    <lineage>
        <taxon>Bacteria</taxon>
        <taxon>Bacillati</taxon>
        <taxon>Actinomycetota</taxon>
        <taxon>Actinomycetes</taxon>
        <taxon>Micrococcales</taxon>
        <taxon>Micrococcaceae</taxon>
        <taxon>Psychromicrobium</taxon>
    </lineage>
</organism>
<dbReference type="Proteomes" id="UP000521748">
    <property type="component" value="Unassembled WGS sequence"/>
</dbReference>
<feature type="domain" description="Barstar (barnase inhibitor)" evidence="2">
    <location>
        <begin position="11"/>
        <end position="84"/>
    </location>
</feature>
<protein>
    <submittedName>
        <fullName evidence="3">RNAse (Barnase) inhibitor barstar</fullName>
    </submittedName>
</protein>
<evidence type="ECO:0000313" key="4">
    <source>
        <dbReference type="Proteomes" id="UP000521748"/>
    </source>
</evidence>
<dbReference type="SUPFAM" id="SSF52038">
    <property type="entry name" value="Barstar-related"/>
    <property type="match status" value="1"/>
</dbReference>
<name>A0A7Y9LVA9_9MICC</name>
<dbReference type="InterPro" id="IPR035905">
    <property type="entry name" value="Barstar-like_sf"/>
</dbReference>
<evidence type="ECO:0000259" key="2">
    <source>
        <dbReference type="Pfam" id="PF01337"/>
    </source>
</evidence>
<comment type="similarity">
    <text evidence="1">Belongs to the barstar family.</text>
</comment>
<evidence type="ECO:0000256" key="1">
    <source>
        <dbReference type="ARBA" id="ARBA00006845"/>
    </source>
</evidence>
<proteinExistence type="inferred from homology"/>
<dbReference type="Gene3D" id="3.30.370.10">
    <property type="entry name" value="Barstar-like"/>
    <property type="match status" value="1"/>
</dbReference>
<keyword evidence="4" id="KW-1185">Reference proteome</keyword>
<dbReference type="RefSeq" id="WP_179389955.1">
    <property type="nucleotide sequence ID" value="NZ_JACBYQ010000002.1"/>
</dbReference>
<accession>A0A7Y9LVA9</accession>
<dbReference type="EMBL" id="JACBYQ010000002">
    <property type="protein sequence ID" value="NYE96279.1"/>
    <property type="molecule type" value="Genomic_DNA"/>
</dbReference>
<sequence>MTPELQRRIYDVPAAESKEGVLKNFAQSLDFPSYFGHNLDALEDSLRDFAEGLAEPSTLVWNIDPEFKRSKAYASVLSILHGVESARLRIELRHLEKP</sequence>
<comment type="caution">
    <text evidence="3">The sequence shown here is derived from an EMBL/GenBank/DDBJ whole genome shotgun (WGS) entry which is preliminary data.</text>
</comment>
<dbReference type="AlphaFoldDB" id="A0A7Y9LVA9"/>
<gene>
    <name evidence="3" type="ORF">FHU41_002529</name>
</gene>